<dbReference type="Proteomes" id="UP001063166">
    <property type="component" value="Unassembled WGS sequence"/>
</dbReference>
<protein>
    <submittedName>
        <fullName evidence="1">Uncharacterized protein</fullName>
    </submittedName>
</protein>
<organism evidence="1 2">
    <name type="scientific">Lyophyllum shimeji</name>
    <name type="common">Hon-shimeji</name>
    <name type="synonym">Tricholoma shimeji</name>
    <dbReference type="NCBI Taxonomy" id="47721"/>
    <lineage>
        <taxon>Eukaryota</taxon>
        <taxon>Fungi</taxon>
        <taxon>Dikarya</taxon>
        <taxon>Basidiomycota</taxon>
        <taxon>Agaricomycotina</taxon>
        <taxon>Agaricomycetes</taxon>
        <taxon>Agaricomycetidae</taxon>
        <taxon>Agaricales</taxon>
        <taxon>Tricholomatineae</taxon>
        <taxon>Lyophyllaceae</taxon>
        <taxon>Lyophyllum</taxon>
    </lineage>
</organism>
<reference evidence="1" key="1">
    <citation type="submission" date="2022-07" db="EMBL/GenBank/DDBJ databases">
        <title>The genome of Lyophyllum shimeji provides insight into the initial evolution of ectomycorrhizal fungal genome.</title>
        <authorList>
            <person name="Kobayashi Y."/>
            <person name="Shibata T."/>
            <person name="Hirakawa H."/>
            <person name="Shigenobu S."/>
            <person name="Nishiyama T."/>
            <person name="Yamada A."/>
            <person name="Hasebe M."/>
            <person name="Kawaguchi M."/>
        </authorList>
    </citation>
    <scope>NUCLEOTIDE SEQUENCE</scope>
    <source>
        <strain evidence="1">AT787</strain>
    </source>
</reference>
<name>A0A9P3PD98_LYOSH</name>
<accession>A0A9P3PD98</accession>
<evidence type="ECO:0000313" key="1">
    <source>
        <dbReference type="EMBL" id="GLB33331.1"/>
    </source>
</evidence>
<keyword evidence="2" id="KW-1185">Reference proteome</keyword>
<dbReference type="OrthoDB" id="3254241at2759"/>
<dbReference type="EMBL" id="BRPK01000001">
    <property type="protein sequence ID" value="GLB33331.1"/>
    <property type="molecule type" value="Genomic_DNA"/>
</dbReference>
<sequence>MDAISTTREKEETLLAISGTVARVCAILSPFKNATNLEPALVDAFMGLGDILSRTKEHLIAYGKPRRRHTINGVISFLVPAQITKLLNQDEQQLAHQLTIILFSLATISFFRDRYPIPSENADRFVIRSTTNEDVFEFWRDYLGAKVLFVTSERFSEALKRCLGDWLSESARRRLSLRLDEFRVGGVAIGTLERFVGDGTLKEAIEKFKQFDSTPPAIETRADSRLPMLVWVDDKPSNNVSEVEFARGKGVNVLEFTSTALVKVWMEENEAFLRDNDTAGSIRFISDNARFETDDRNPDAGASVYLNLTAGENIARYLRGHLYRAPLLIYCGAGIVRTQYVNSYEATGSTCHPTVVEKYIAALSDRKENDQEWRGYNVL</sequence>
<evidence type="ECO:0000313" key="2">
    <source>
        <dbReference type="Proteomes" id="UP001063166"/>
    </source>
</evidence>
<gene>
    <name evidence="1" type="ORF">LshimejAT787_0102150</name>
</gene>
<dbReference type="AlphaFoldDB" id="A0A9P3PD98"/>
<proteinExistence type="predicted"/>
<comment type="caution">
    <text evidence="1">The sequence shown here is derived from an EMBL/GenBank/DDBJ whole genome shotgun (WGS) entry which is preliminary data.</text>
</comment>